<gene>
    <name evidence="2" type="ORF">MCOR_33944</name>
</gene>
<keyword evidence="3" id="KW-1185">Reference proteome</keyword>
<dbReference type="PROSITE" id="PS50994">
    <property type="entry name" value="INTEGRASE"/>
    <property type="match status" value="1"/>
</dbReference>
<dbReference type="SUPFAM" id="SSF53098">
    <property type="entry name" value="Ribonuclease H-like"/>
    <property type="match status" value="1"/>
</dbReference>
<dbReference type="PANTHER" id="PTHR47331">
    <property type="entry name" value="PHD-TYPE DOMAIN-CONTAINING PROTEIN"/>
    <property type="match status" value="1"/>
</dbReference>
<dbReference type="GO" id="GO:0015074">
    <property type="term" value="P:DNA integration"/>
    <property type="evidence" value="ECO:0007669"/>
    <property type="project" value="InterPro"/>
</dbReference>
<name>A0A6J8CXN8_MYTCO</name>
<dbReference type="Proteomes" id="UP000507470">
    <property type="component" value="Unassembled WGS sequence"/>
</dbReference>
<evidence type="ECO:0000259" key="1">
    <source>
        <dbReference type="PROSITE" id="PS50994"/>
    </source>
</evidence>
<dbReference type="GO" id="GO:0003676">
    <property type="term" value="F:nucleic acid binding"/>
    <property type="evidence" value="ECO:0007669"/>
    <property type="project" value="InterPro"/>
</dbReference>
<dbReference type="PANTHER" id="PTHR47331:SF6">
    <property type="entry name" value="DOUBLECORTIN DOMAIN-CONTAINING PROTEIN"/>
    <property type="match status" value="1"/>
</dbReference>
<dbReference type="InterPro" id="IPR040676">
    <property type="entry name" value="DUF5641"/>
</dbReference>
<dbReference type="Pfam" id="PF18701">
    <property type="entry name" value="DUF5641"/>
    <property type="match status" value="1"/>
</dbReference>
<evidence type="ECO:0000313" key="3">
    <source>
        <dbReference type="Proteomes" id="UP000507470"/>
    </source>
</evidence>
<sequence>MNVNDIAKLGSNRFERFSSWMALVRAIARLKHLLSSVYSGTFHGWHSCVDCKSVHSFEEAQKFIIRVVQRETSSILTFNPVLDNDGLPRVGGRLSRANINSNEKNPIIIPGKHYLAMLIVRYCHELVFHQVRHFTEGAVRSAGFWIIGGRRVISSMIFQCFKCRKLRARVQIQQISDMPVDRLTPTPPFTFVGLDVFGPWSVVARRTKGGLSHSKCWAVLFTCLTIRAIHIEVITDMSSSSFINALRRFIALRGHVKVFRSDNGTNFVGSTNSLKINVINTEHGSVNDFLLTKGSVWIFNQPHSSHMGGVWERMVGTTRRILDSTVLETKAKDITIEVVSTHDSSGPESSGILSPSALLTHKTESANDSFSFLDITDMYKAQWKRVQVLAEIFWNKWRREYLQTLQTRRKWQTATPNLSENDVVLLKDKSTHRNEWPVGLVTRIFPSEDNMVRKTEVRIMKDGKQTTYLRPITELVLLQSASQ</sequence>
<dbReference type="OrthoDB" id="10068969at2759"/>
<feature type="domain" description="Integrase catalytic" evidence="1">
    <location>
        <begin position="184"/>
        <end position="363"/>
    </location>
</feature>
<protein>
    <recommendedName>
        <fullName evidence="1">Integrase catalytic domain-containing protein</fullName>
    </recommendedName>
</protein>
<dbReference type="EMBL" id="CACVKT020006043">
    <property type="protein sequence ID" value="CAC5399702.1"/>
    <property type="molecule type" value="Genomic_DNA"/>
</dbReference>
<organism evidence="2 3">
    <name type="scientific">Mytilus coruscus</name>
    <name type="common">Sea mussel</name>
    <dbReference type="NCBI Taxonomy" id="42192"/>
    <lineage>
        <taxon>Eukaryota</taxon>
        <taxon>Metazoa</taxon>
        <taxon>Spiralia</taxon>
        <taxon>Lophotrochozoa</taxon>
        <taxon>Mollusca</taxon>
        <taxon>Bivalvia</taxon>
        <taxon>Autobranchia</taxon>
        <taxon>Pteriomorphia</taxon>
        <taxon>Mytilida</taxon>
        <taxon>Mytiloidea</taxon>
        <taxon>Mytilidae</taxon>
        <taxon>Mytilinae</taxon>
        <taxon>Mytilus</taxon>
    </lineage>
</organism>
<evidence type="ECO:0000313" key="2">
    <source>
        <dbReference type="EMBL" id="CAC5399702.1"/>
    </source>
</evidence>
<proteinExistence type="predicted"/>
<dbReference type="InterPro" id="IPR001584">
    <property type="entry name" value="Integrase_cat-core"/>
</dbReference>
<accession>A0A6J8CXN8</accession>
<dbReference type="Gene3D" id="3.30.420.10">
    <property type="entry name" value="Ribonuclease H-like superfamily/Ribonuclease H"/>
    <property type="match status" value="1"/>
</dbReference>
<dbReference type="InterPro" id="IPR036397">
    <property type="entry name" value="RNaseH_sf"/>
</dbReference>
<reference evidence="2 3" key="1">
    <citation type="submission" date="2020-06" db="EMBL/GenBank/DDBJ databases">
        <authorList>
            <person name="Li R."/>
            <person name="Bekaert M."/>
        </authorList>
    </citation>
    <scope>NUCLEOTIDE SEQUENCE [LARGE SCALE GENOMIC DNA]</scope>
    <source>
        <strain evidence="3">wild</strain>
    </source>
</reference>
<dbReference type="AlphaFoldDB" id="A0A6J8CXN8"/>
<dbReference type="InterPro" id="IPR012337">
    <property type="entry name" value="RNaseH-like_sf"/>
</dbReference>